<sequence>MSPNSGLKQSKDKVTADIENFDLIKRDLYARKFTSVSNIIDKYNTSYIIVHGNERISLNGILLERFEMSKVFKLFWNNQIIFILFDENISVFDYLTFLNIMYSTEKPKLEDRGNRGVFIEISNSLRKEIQQSGLLNIVDPLR</sequence>
<reference evidence="1 2" key="1">
    <citation type="submission" date="2015-03" db="EMBL/GenBank/DDBJ databases">
        <title>Complete genome sequence of Muricauda lutaonensis CC-HSB-11T, isolated from a coastal hot spring.</title>
        <authorList>
            <person name="Kim K.M."/>
        </authorList>
    </citation>
    <scope>NUCLEOTIDE SEQUENCE [LARGE SCALE GENOMIC DNA]</scope>
    <source>
        <strain evidence="1 2">CC-HSB-11</strain>
    </source>
</reference>
<dbReference type="AlphaFoldDB" id="A0A0D5YT96"/>
<protein>
    <submittedName>
        <fullName evidence="1">Uncharacterized protein</fullName>
    </submittedName>
</protein>
<dbReference type="KEGG" id="mlt:VC82_1895"/>
<dbReference type="HOGENOM" id="CLU_1813647_0_0_10"/>
<name>A0A0D5YT96_9FLAO</name>
<evidence type="ECO:0000313" key="2">
    <source>
        <dbReference type="Proteomes" id="UP000032726"/>
    </source>
</evidence>
<proteinExistence type="predicted"/>
<evidence type="ECO:0000313" key="1">
    <source>
        <dbReference type="EMBL" id="AKA35500.1"/>
    </source>
</evidence>
<dbReference type="EMBL" id="CP011071">
    <property type="protein sequence ID" value="AKA35500.1"/>
    <property type="molecule type" value="Genomic_DNA"/>
</dbReference>
<organism evidence="1 2">
    <name type="scientific">Flagellimonas lutaonensis</name>
    <dbReference type="NCBI Taxonomy" id="516051"/>
    <lineage>
        <taxon>Bacteria</taxon>
        <taxon>Pseudomonadati</taxon>
        <taxon>Bacteroidota</taxon>
        <taxon>Flavobacteriia</taxon>
        <taxon>Flavobacteriales</taxon>
        <taxon>Flavobacteriaceae</taxon>
        <taxon>Flagellimonas</taxon>
    </lineage>
</organism>
<gene>
    <name evidence="1" type="ORF">VC82_1895</name>
</gene>
<keyword evidence="2" id="KW-1185">Reference proteome</keyword>
<accession>A0A0D5YT96</accession>
<dbReference type="Proteomes" id="UP000032726">
    <property type="component" value="Chromosome"/>
</dbReference>